<evidence type="ECO:0000256" key="13">
    <source>
        <dbReference type="RuleBase" id="RU003848"/>
    </source>
</evidence>
<evidence type="ECO:0000256" key="12">
    <source>
        <dbReference type="HAMAP-Rule" id="MF_01398"/>
    </source>
</evidence>
<evidence type="ECO:0000256" key="14">
    <source>
        <dbReference type="SAM" id="Coils"/>
    </source>
</evidence>
<comment type="similarity">
    <text evidence="1 12 13">Belongs to the ATPase B chain family.</text>
</comment>
<keyword evidence="5 12" id="KW-0375">Hydrogen ion transport</keyword>
<dbReference type="InterPro" id="IPR002146">
    <property type="entry name" value="ATP_synth_b/b'su_bac/chlpt"/>
</dbReference>
<sequence length="161" mass="17242">MGPLEPDPAQLLVGLLCFFLIFGILGRIVLPGLERTLAARRDAIEGGAERAEEAQAEALRTLAAYRQELAAAHHEAARIRQAAAEEGAALVAAAREEGQREREELVRTARARFAADQVLAAAVLRENVGALATDLAGRIVGEPLDSFTAGRGSVERFFAER</sequence>
<comment type="caution">
    <text evidence="15">The sequence shown here is derived from an EMBL/GenBank/DDBJ whole genome shotgun (WGS) entry which is preliminary data.</text>
</comment>
<protein>
    <recommendedName>
        <fullName evidence="12">ATP synthase subunit b</fullName>
    </recommendedName>
    <alternativeName>
        <fullName evidence="12">ATP synthase F(0) sector subunit b</fullName>
    </alternativeName>
    <alternativeName>
        <fullName evidence="12">ATPase subunit I</fullName>
    </alternativeName>
    <alternativeName>
        <fullName evidence="12">F-type ATPase subunit b</fullName>
        <shortName evidence="12">F-ATPase subunit b</shortName>
    </alternativeName>
</protein>
<evidence type="ECO:0000256" key="10">
    <source>
        <dbReference type="ARBA" id="ARBA00025198"/>
    </source>
</evidence>
<dbReference type="PANTHER" id="PTHR33445:SF1">
    <property type="entry name" value="ATP SYNTHASE SUBUNIT B"/>
    <property type="match status" value="1"/>
</dbReference>
<dbReference type="GeneID" id="95354329"/>
<evidence type="ECO:0000256" key="2">
    <source>
        <dbReference type="ARBA" id="ARBA00022448"/>
    </source>
</evidence>
<dbReference type="Proteomes" id="UP000617734">
    <property type="component" value="Unassembled WGS sequence"/>
</dbReference>
<gene>
    <name evidence="12 15" type="primary">atpF</name>
    <name evidence="15" type="ORF">GCM10018781_39250</name>
</gene>
<comment type="subunit">
    <text evidence="12">F-type ATPases have 2 components, F(1) - the catalytic core - and F(0) - the membrane proton channel. F(1) has five subunits: alpha(3), beta(3), gamma(1), delta(1), epsilon(1). F(0) has three main subunits: a(1), b(2) and c(10-14). The alpha and beta chains form an alternating ring which encloses part of the gamma chain. F(1) is attached to F(0) by a central stalk formed by the gamma and epsilon chains, while a peripheral stalk is formed by the delta and b chains.</text>
</comment>
<keyword evidence="12" id="KW-1003">Cell membrane</keyword>
<evidence type="ECO:0000313" key="15">
    <source>
        <dbReference type="EMBL" id="GHH73862.1"/>
    </source>
</evidence>
<dbReference type="GO" id="GO:0045259">
    <property type="term" value="C:proton-transporting ATP synthase complex"/>
    <property type="evidence" value="ECO:0007669"/>
    <property type="project" value="UniProtKB-KW"/>
</dbReference>
<dbReference type="Pfam" id="PF00430">
    <property type="entry name" value="ATP-synt_B"/>
    <property type="match status" value="1"/>
</dbReference>
<feature type="coiled-coil region" evidence="14">
    <location>
        <begin position="48"/>
        <end position="82"/>
    </location>
</feature>
<dbReference type="RefSeq" id="WP_190212173.1">
    <property type="nucleotide sequence ID" value="NZ_BNBO01000021.1"/>
</dbReference>
<dbReference type="HAMAP" id="MF_01398">
    <property type="entry name" value="ATP_synth_b_bprime"/>
    <property type="match status" value="1"/>
</dbReference>
<organism evidence="15 16">
    <name type="scientific">Kitasatospora indigofera</name>
    <dbReference type="NCBI Taxonomy" id="67307"/>
    <lineage>
        <taxon>Bacteria</taxon>
        <taxon>Bacillati</taxon>
        <taxon>Actinomycetota</taxon>
        <taxon>Actinomycetes</taxon>
        <taxon>Kitasatosporales</taxon>
        <taxon>Streptomycetaceae</taxon>
        <taxon>Kitasatospora</taxon>
    </lineage>
</organism>
<feature type="transmembrane region" description="Helical" evidence="12">
    <location>
        <begin position="12"/>
        <end position="30"/>
    </location>
</feature>
<keyword evidence="2 12" id="KW-0813">Transport</keyword>
<keyword evidence="3 12" id="KW-0138">CF(0)</keyword>
<dbReference type="PANTHER" id="PTHR33445">
    <property type="entry name" value="ATP SYNTHASE SUBUNIT B', CHLOROPLASTIC"/>
    <property type="match status" value="1"/>
</dbReference>
<evidence type="ECO:0000256" key="7">
    <source>
        <dbReference type="ARBA" id="ARBA00023065"/>
    </source>
</evidence>
<dbReference type="GO" id="GO:0046933">
    <property type="term" value="F:proton-transporting ATP synthase activity, rotational mechanism"/>
    <property type="evidence" value="ECO:0007669"/>
    <property type="project" value="UniProtKB-UniRule"/>
</dbReference>
<dbReference type="CDD" id="cd06503">
    <property type="entry name" value="ATP-synt_Fo_b"/>
    <property type="match status" value="1"/>
</dbReference>
<keyword evidence="14" id="KW-0175">Coiled coil</keyword>
<keyword evidence="7 12" id="KW-0406">Ion transport</keyword>
<dbReference type="EMBL" id="BNBO01000021">
    <property type="protein sequence ID" value="GHH73862.1"/>
    <property type="molecule type" value="Genomic_DNA"/>
</dbReference>
<proteinExistence type="inferred from homology"/>
<comment type="subcellular location">
    <subcellularLocation>
        <location evidence="12">Cell membrane</location>
        <topology evidence="12">Single-pass membrane protein</topology>
    </subcellularLocation>
    <subcellularLocation>
        <location evidence="11">Endomembrane system</location>
        <topology evidence="11">Single-pass membrane protein</topology>
    </subcellularLocation>
</comment>
<dbReference type="GO" id="GO:0046961">
    <property type="term" value="F:proton-transporting ATPase activity, rotational mechanism"/>
    <property type="evidence" value="ECO:0007669"/>
    <property type="project" value="TreeGrafter"/>
</dbReference>
<name>A0A919FWM7_9ACTN</name>
<evidence type="ECO:0000256" key="11">
    <source>
        <dbReference type="ARBA" id="ARBA00037847"/>
    </source>
</evidence>
<dbReference type="GO" id="GO:0005886">
    <property type="term" value="C:plasma membrane"/>
    <property type="evidence" value="ECO:0007669"/>
    <property type="project" value="UniProtKB-SubCell"/>
</dbReference>
<keyword evidence="9 12" id="KW-0066">ATP synthesis</keyword>
<reference evidence="15" key="1">
    <citation type="journal article" date="2014" name="Int. J. Syst. Evol. Microbiol.">
        <title>Complete genome sequence of Corynebacterium casei LMG S-19264T (=DSM 44701T), isolated from a smear-ripened cheese.</title>
        <authorList>
            <consortium name="US DOE Joint Genome Institute (JGI-PGF)"/>
            <person name="Walter F."/>
            <person name="Albersmeier A."/>
            <person name="Kalinowski J."/>
            <person name="Ruckert C."/>
        </authorList>
    </citation>
    <scope>NUCLEOTIDE SEQUENCE</scope>
    <source>
        <strain evidence="15">JCM 4646</strain>
    </source>
</reference>
<keyword evidence="4 12" id="KW-0812">Transmembrane</keyword>
<evidence type="ECO:0000256" key="4">
    <source>
        <dbReference type="ARBA" id="ARBA00022692"/>
    </source>
</evidence>
<reference evidence="15" key="2">
    <citation type="submission" date="2020-09" db="EMBL/GenBank/DDBJ databases">
        <authorList>
            <person name="Sun Q."/>
            <person name="Ohkuma M."/>
        </authorList>
    </citation>
    <scope>NUCLEOTIDE SEQUENCE</scope>
    <source>
        <strain evidence="15">JCM 4646</strain>
    </source>
</reference>
<keyword evidence="8 12" id="KW-0472">Membrane</keyword>
<comment type="function">
    <text evidence="10 12">F(1)F(0) ATP synthase produces ATP from ADP in the presence of a proton or sodium gradient. F-type ATPases consist of two structural domains, F(1) containing the extramembraneous catalytic core and F(0) containing the membrane proton channel, linked together by a central stalk and a peripheral stalk. During catalysis, ATP synthesis in the catalytic domain of F(1) is coupled via a rotary mechanism of the central stalk subunits to proton translocation.</text>
</comment>
<evidence type="ECO:0000256" key="3">
    <source>
        <dbReference type="ARBA" id="ARBA00022547"/>
    </source>
</evidence>
<evidence type="ECO:0000256" key="5">
    <source>
        <dbReference type="ARBA" id="ARBA00022781"/>
    </source>
</evidence>
<dbReference type="AlphaFoldDB" id="A0A919FWM7"/>
<evidence type="ECO:0000256" key="8">
    <source>
        <dbReference type="ARBA" id="ARBA00023136"/>
    </source>
</evidence>
<evidence type="ECO:0000313" key="16">
    <source>
        <dbReference type="Proteomes" id="UP000617734"/>
    </source>
</evidence>
<dbReference type="GO" id="GO:0012505">
    <property type="term" value="C:endomembrane system"/>
    <property type="evidence" value="ECO:0007669"/>
    <property type="project" value="UniProtKB-SubCell"/>
</dbReference>
<evidence type="ECO:0000256" key="1">
    <source>
        <dbReference type="ARBA" id="ARBA00005513"/>
    </source>
</evidence>
<accession>A0A919FWM7</accession>
<comment type="function">
    <text evidence="12">Component of the F(0) channel, it forms part of the peripheral stalk, linking F(1) to F(0).</text>
</comment>
<keyword evidence="6 12" id="KW-1133">Transmembrane helix</keyword>
<evidence type="ECO:0000256" key="9">
    <source>
        <dbReference type="ARBA" id="ARBA00023310"/>
    </source>
</evidence>
<keyword evidence="16" id="KW-1185">Reference proteome</keyword>
<dbReference type="InterPro" id="IPR050059">
    <property type="entry name" value="ATP_synthase_B_chain"/>
</dbReference>
<evidence type="ECO:0000256" key="6">
    <source>
        <dbReference type="ARBA" id="ARBA00022989"/>
    </source>
</evidence>